<evidence type="ECO:0000256" key="2">
    <source>
        <dbReference type="SAM" id="SignalP"/>
    </source>
</evidence>
<dbReference type="EMBL" id="RKMK01000018">
    <property type="protein sequence ID" value="RXG94495.1"/>
    <property type="molecule type" value="Genomic_DNA"/>
</dbReference>
<evidence type="ECO:0000313" key="4">
    <source>
        <dbReference type="Proteomes" id="UP000290174"/>
    </source>
</evidence>
<evidence type="ECO:0000313" key="3">
    <source>
        <dbReference type="EMBL" id="RXG94495.1"/>
    </source>
</evidence>
<protein>
    <recommendedName>
        <fullName evidence="5">Lipoprotein</fullName>
    </recommendedName>
</protein>
<organism evidence="3 4">
    <name type="scientific">Bradyrhizobium zhanjiangense</name>
    <dbReference type="NCBI Taxonomy" id="1325107"/>
    <lineage>
        <taxon>Bacteria</taxon>
        <taxon>Pseudomonadati</taxon>
        <taxon>Pseudomonadota</taxon>
        <taxon>Alphaproteobacteria</taxon>
        <taxon>Hyphomicrobiales</taxon>
        <taxon>Nitrobacteraceae</taxon>
        <taxon>Bradyrhizobium</taxon>
    </lineage>
</organism>
<feature type="region of interest" description="Disordered" evidence="1">
    <location>
        <begin position="72"/>
        <end position="97"/>
    </location>
</feature>
<evidence type="ECO:0008006" key="5">
    <source>
        <dbReference type="Google" id="ProtNLM"/>
    </source>
</evidence>
<evidence type="ECO:0000256" key="1">
    <source>
        <dbReference type="SAM" id="MobiDB-lite"/>
    </source>
</evidence>
<comment type="caution">
    <text evidence="3">The sequence shown here is derived from an EMBL/GenBank/DDBJ whole genome shotgun (WGS) entry which is preliminary data.</text>
</comment>
<dbReference type="Proteomes" id="UP000290174">
    <property type="component" value="Unassembled WGS sequence"/>
</dbReference>
<gene>
    <name evidence="3" type="ORF">EAS61_20200</name>
</gene>
<keyword evidence="2" id="KW-0732">Signal</keyword>
<feature type="signal peptide" evidence="2">
    <location>
        <begin position="1"/>
        <end position="24"/>
    </location>
</feature>
<proteinExistence type="predicted"/>
<dbReference type="RefSeq" id="WP_128932719.1">
    <property type="nucleotide sequence ID" value="NZ_CP022221.1"/>
</dbReference>
<feature type="chain" id="PRO_5020390161" description="Lipoprotein" evidence="2">
    <location>
        <begin position="25"/>
        <end position="97"/>
    </location>
</feature>
<sequence length="97" mass="10471">MHMRFRSLSIAAVVALLASNLAGCGTVNEKLSPSIGDYIPQWAGGLPANAPPRPGTPQYEAYMKERERKWLMPAADREKEEQAQKGAMGATSGNAVR</sequence>
<feature type="compositionally biased region" description="Basic and acidic residues" evidence="1">
    <location>
        <begin position="72"/>
        <end position="83"/>
    </location>
</feature>
<reference evidence="3 4" key="1">
    <citation type="submission" date="2018-11" db="EMBL/GenBank/DDBJ databases">
        <title>Bradyrhizobium sp. nov., isolated from effective nodules of peanut in China.</title>
        <authorList>
            <person name="Li Y."/>
        </authorList>
    </citation>
    <scope>NUCLEOTIDE SEQUENCE [LARGE SCALE GENOMIC DNA]</scope>
    <source>
        <strain evidence="3 4">CCBAU 51770</strain>
    </source>
</reference>
<name>A0A4Q0QLE0_9BRAD</name>
<dbReference type="AlphaFoldDB" id="A0A4Q0QLE0"/>
<accession>A0A4Q0QLE0</accession>